<dbReference type="eggNOG" id="ENOG50339WX">
    <property type="taxonomic scope" value="Bacteria"/>
</dbReference>
<dbReference type="Proteomes" id="UP000007838">
    <property type="component" value="Chromosome"/>
</dbReference>
<name>G8LFY7_9ENTR</name>
<dbReference type="AlphaFoldDB" id="G8LFY7"/>
<evidence type="ECO:0000313" key="2">
    <source>
        <dbReference type="Proteomes" id="UP000007838"/>
    </source>
</evidence>
<dbReference type="EMBL" id="CP002886">
    <property type="protein sequence ID" value="AEW72795.1"/>
    <property type="molecule type" value="Genomic_DNA"/>
</dbReference>
<dbReference type="AntiFam" id="ANF00142">
    <property type="entry name" value="Shadow ORF (opposite yadG)"/>
</dbReference>
<dbReference type="HOGENOM" id="CLU_086665_0_0_6"/>
<protein>
    <submittedName>
        <fullName evidence="1">Uncharacterized protein</fullName>
    </submittedName>
</protein>
<accession>G8LFY7</accession>
<gene>
    <name evidence="1" type="ORF">EcWSU1_01356</name>
</gene>
<organism evidence="1 2">
    <name type="scientific">Enterobacter ludwigii</name>
    <dbReference type="NCBI Taxonomy" id="299767"/>
    <lineage>
        <taxon>Bacteria</taxon>
        <taxon>Pseudomonadati</taxon>
        <taxon>Pseudomonadota</taxon>
        <taxon>Gammaproteobacteria</taxon>
        <taxon>Enterobacterales</taxon>
        <taxon>Enterobacteriaceae</taxon>
        <taxon>Enterobacter</taxon>
        <taxon>Enterobacter cloacae complex</taxon>
    </lineage>
</organism>
<reference evidence="1 2" key="1">
    <citation type="journal article" date="2011" name="Stand. Genomic Sci.">
        <title>Complete genome of the onion pathogen Enterobacter cloacae EcWSU1.</title>
        <authorList>
            <person name="Humann J.L."/>
            <person name="Wildung M."/>
            <person name="Cheng C.H."/>
            <person name="Lee T."/>
            <person name="Stewart J.E."/>
            <person name="Drew J.C."/>
            <person name="Triplett E.W."/>
            <person name="Main D."/>
            <person name="Schroeder B.K."/>
        </authorList>
    </citation>
    <scope>NUCLEOTIDE SEQUENCE [LARGE SCALE GENOMIC DNA]</scope>
    <source>
        <strain evidence="1 2">EcWSU1</strain>
    </source>
</reference>
<proteinExistence type="predicted"/>
<evidence type="ECO:0000313" key="1">
    <source>
        <dbReference type="EMBL" id="AEW72795.1"/>
    </source>
</evidence>
<dbReference type="KEGG" id="eec:EcWSU1_01356"/>
<sequence length="259" mass="30673">MLQELLQALARWIGDQRLWVTVFSDTALINKDQAGSHFLSKADFVGHDDHCHPFFSQILHDFQHFVTQFRVKRRGWLIEQHHLRFYRQCAGDSHTLLLSTGQLRWVVMSTLREADFSQQIFSQRFRRRFAGATYAQWTKHYVFQRRQVREQVELLEHHAGFLANQTVVDFRVIHLQAIDNQIAAGDLFQLVDAAQQGRFTGTGWPDNDHHFTLFDVQIDIVQHLGWAKVLGNVFKFNHRIFILLSRRRRTKLRTRVMIR</sequence>
<dbReference type="AntiFam" id="ANF00095">
    <property type="entry name" value="Shadow ORF (opposite ABC transporters)"/>
</dbReference>